<proteinExistence type="predicted"/>
<organism evidence="1 2">
    <name type="scientific">Bacillus phage Deep Blue</name>
    <dbReference type="NCBI Taxonomy" id="1792245"/>
    <lineage>
        <taxon>Viruses</taxon>
        <taxon>Duplodnaviria</taxon>
        <taxon>Heunggongvirae</taxon>
        <taxon>Uroviricota</taxon>
        <taxon>Caudoviricetes</taxon>
        <taxon>Herelleviridae</taxon>
        <taxon>Bastillevirinae</taxon>
        <taxon>Caeruleovirus</taxon>
        <taxon>Caeruleovirus deepblue</taxon>
    </lineage>
</organism>
<dbReference type="Proteomes" id="UP000201785">
    <property type="component" value="Segment"/>
</dbReference>
<gene>
    <name evidence="1" type="ORF">Blue_217</name>
</gene>
<protein>
    <submittedName>
        <fullName evidence="1">Uncharacterized protein</fullName>
    </submittedName>
</protein>
<accession>A0A140HM27</accession>
<sequence length="112" mass="13014">MVTKREVVEKRKKLVSLAKKKVSFNKGDKRVYSPKLCVVCGRPLSSLIINENKYIIIQAHTRYHINDLFIVDACVDITSCYRTLKQKGELEEDVDVKQYQARSKEEKGRLLK</sequence>
<keyword evidence="2" id="KW-1185">Reference proteome</keyword>
<evidence type="ECO:0000313" key="2">
    <source>
        <dbReference type="Proteomes" id="UP000201785"/>
    </source>
</evidence>
<dbReference type="GeneID" id="29081995"/>
<dbReference type="EMBL" id="KU577463">
    <property type="protein sequence ID" value="AMO26039.1"/>
    <property type="molecule type" value="Genomic_DNA"/>
</dbReference>
<reference evidence="1 2" key="1">
    <citation type="journal article" date="2016" name="Genome Announc.">
        <title>Complete Genome Sequence of Bacteriophage Deep-Blue Infecting Emetic Bacillus cereus.</title>
        <authorList>
            <person name="Hock L."/>
            <person name="Gillis A."/>
            <person name="Mahillon J."/>
        </authorList>
    </citation>
    <scope>NUCLEOTIDE SEQUENCE [LARGE SCALE GENOMIC DNA]</scope>
</reference>
<name>A0A140HM27_9CAUD</name>
<dbReference type="RefSeq" id="YP_009285528.1">
    <property type="nucleotide sequence ID" value="NC_031056.1"/>
</dbReference>
<dbReference type="KEGG" id="vg:29081995"/>
<dbReference type="OrthoDB" id="17175at10239"/>
<evidence type="ECO:0000313" key="1">
    <source>
        <dbReference type="EMBL" id="AMO26039.1"/>
    </source>
</evidence>
<reference key="2">
    <citation type="submission" date="2016-01" db="EMBL/GenBank/DDBJ databases">
        <title>Complete Genome Sequence of Bacteriophage Blue Infecting Emetic Bacillus cereus.</title>
        <authorList>
            <person name="Hock L."/>
            <person name="Gillis A."/>
            <person name="Mahillon J."/>
        </authorList>
    </citation>
    <scope>NUCLEOTIDE SEQUENCE</scope>
</reference>